<evidence type="ECO:0000256" key="1">
    <source>
        <dbReference type="SAM" id="Coils"/>
    </source>
</evidence>
<proteinExistence type="predicted"/>
<name>A8MA03_CALMQ</name>
<dbReference type="OrthoDB" id="24791at2157"/>
<sequence length="183" mass="21383">MEEYVNVYRELIKVLEERFNHYKEGVKRLDEAWASYRNAVNDLKKEWDSEYPLIESRVNQLRNGIDGLRKQIEEVEVKREIGLIDDESYNKLITELNNAMSELSKMYDEAKGLLNELESGLMNHWIRSIDVSVVSQDTVENLAKNLEEAKANGQISEETYNRLKRDLNLLIKALQAYSLLLKS</sequence>
<dbReference type="STRING" id="397948.Cmaq_1651"/>
<dbReference type="Gene3D" id="1.10.287.1490">
    <property type="match status" value="1"/>
</dbReference>
<feature type="coiled-coil region" evidence="1">
    <location>
        <begin position="12"/>
        <end position="166"/>
    </location>
</feature>
<dbReference type="RefSeq" id="WP_012186693.1">
    <property type="nucleotide sequence ID" value="NC_009954.1"/>
</dbReference>
<evidence type="ECO:0000313" key="2">
    <source>
        <dbReference type="EMBL" id="ABW02474.1"/>
    </source>
</evidence>
<accession>A8MA03</accession>
<dbReference type="eggNOG" id="arCOG03734">
    <property type="taxonomic scope" value="Archaea"/>
</dbReference>
<keyword evidence="1" id="KW-0175">Coiled coil</keyword>
<evidence type="ECO:0000313" key="3">
    <source>
        <dbReference type="Proteomes" id="UP000001137"/>
    </source>
</evidence>
<protein>
    <submittedName>
        <fullName evidence="2">Uncharacterized protein</fullName>
    </submittedName>
</protein>
<dbReference type="AlphaFoldDB" id="A8MA03"/>
<reference evidence="2 3" key="1">
    <citation type="submission" date="2007-10" db="EMBL/GenBank/DDBJ databases">
        <title>Complete sequence of Caldivirga maquilingensis IC-167.</title>
        <authorList>
            <consortium name="US DOE Joint Genome Institute"/>
            <person name="Copeland A."/>
            <person name="Lucas S."/>
            <person name="Lapidus A."/>
            <person name="Barry K."/>
            <person name="Glavina del Rio T."/>
            <person name="Dalin E."/>
            <person name="Tice H."/>
            <person name="Pitluck S."/>
            <person name="Saunders E."/>
            <person name="Brettin T."/>
            <person name="Bruce D."/>
            <person name="Detter J.C."/>
            <person name="Han C."/>
            <person name="Schmutz J."/>
            <person name="Larimer F."/>
            <person name="Land M."/>
            <person name="Hauser L."/>
            <person name="Kyrpides N."/>
            <person name="Ivanova N."/>
            <person name="Biddle J.F."/>
            <person name="Zhang Z."/>
            <person name="Fitz-Gibbon S.T."/>
            <person name="Lowe T.M."/>
            <person name="Saltikov C."/>
            <person name="House C.H."/>
            <person name="Richardson P."/>
        </authorList>
    </citation>
    <scope>NUCLEOTIDE SEQUENCE [LARGE SCALE GENOMIC DNA]</scope>
    <source>
        <strain evidence="3">ATCC 700844 / DSM 13496 / JCM 10307 / IC-167</strain>
    </source>
</reference>
<organism evidence="2 3">
    <name type="scientific">Caldivirga maquilingensis (strain ATCC 700844 / DSM 13496 / JCM 10307 / IC-167)</name>
    <dbReference type="NCBI Taxonomy" id="397948"/>
    <lineage>
        <taxon>Archaea</taxon>
        <taxon>Thermoproteota</taxon>
        <taxon>Thermoprotei</taxon>
        <taxon>Thermoproteales</taxon>
        <taxon>Thermoproteaceae</taxon>
        <taxon>Caldivirga</taxon>
    </lineage>
</organism>
<dbReference type="Proteomes" id="UP000001137">
    <property type="component" value="Chromosome"/>
</dbReference>
<dbReference type="HOGENOM" id="CLU_1472024_0_0_2"/>
<gene>
    <name evidence="2" type="ordered locus">Cmaq_1651</name>
</gene>
<dbReference type="EMBL" id="CP000852">
    <property type="protein sequence ID" value="ABW02474.1"/>
    <property type="molecule type" value="Genomic_DNA"/>
</dbReference>
<keyword evidence="3" id="KW-1185">Reference proteome</keyword>
<dbReference type="GeneID" id="5709844"/>
<dbReference type="KEGG" id="cma:Cmaq_1651"/>